<dbReference type="EMBL" id="JACIFZ010000015">
    <property type="protein sequence ID" value="MBB4225830.1"/>
    <property type="molecule type" value="Genomic_DNA"/>
</dbReference>
<name>A0A3S1F4U3_9BURK</name>
<evidence type="ECO:0000313" key="3">
    <source>
        <dbReference type="EMBL" id="RUR70600.1"/>
    </source>
</evidence>
<dbReference type="PANTHER" id="PTHR31876">
    <property type="entry name" value="COV-LIKE PROTEIN 1"/>
    <property type="match status" value="1"/>
</dbReference>
<reference evidence="3 4" key="1">
    <citation type="submission" date="2018-12" db="EMBL/GenBank/DDBJ databases">
        <title>The genome sequences of Variovorax guangxiensis DSM 27352.</title>
        <authorList>
            <person name="Gao J."/>
            <person name="Sun J."/>
        </authorList>
    </citation>
    <scope>NUCLEOTIDE SEQUENCE [LARGE SCALE GENOMIC DNA]</scope>
    <source>
        <strain evidence="3 4">DSM 27352</strain>
    </source>
</reference>
<evidence type="ECO:0000256" key="1">
    <source>
        <dbReference type="SAM" id="Phobius"/>
    </source>
</evidence>
<evidence type="ECO:0000313" key="5">
    <source>
        <dbReference type="Proteomes" id="UP000524450"/>
    </source>
</evidence>
<keyword evidence="1" id="KW-0812">Transmembrane</keyword>
<dbReference type="PANTHER" id="PTHR31876:SF26">
    <property type="entry name" value="PROTEIN LIKE COV 2"/>
    <property type="match status" value="1"/>
</dbReference>
<dbReference type="Pfam" id="PF04367">
    <property type="entry name" value="DUF502"/>
    <property type="match status" value="1"/>
</dbReference>
<dbReference type="EMBL" id="RXFT01000014">
    <property type="protein sequence ID" value="RUR70600.1"/>
    <property type="molecule type" value="Genomic_DNA"/>
</dbReference>
<keyword evidence="1" id="KW-1133">Transmembrane helix</keyword>
<feature type="transmembrane region" description="Helical" evidence="1">
    <location>
        <begin position="55"/>
        <end position="75"/>
    </location>
</feature>
<evidence type="ECO:0000313" key="2">
    <source>
        <dbReference type="EMBL" id="MBB4225830.1"/>
    </source>
</evidence>
<accession>A0A3S1F4U3</accession>
<comment type="caution">
    <text evidence="3">The sequence shown here is derived from an EMBL/GenBank/DDBJ whole genome shotgun (WGS) entry which is preliminary data.</text>
</comment>
<proteinExistence type="predicted"/>
<dbReference type="AlphaFoldDB" id="A0A3S1F4U3"/>
<organism evidence="3 4">
    <name type="scientific">Variovorax guangxiensis</name>
    <dbReference type="NCBI Taxonomy" id="1775474"/>
    <lineage>
        <taxon>Bacteria</taxon>
        <taxon>Pseudomonadati</taxon>
        <taxon>Pseudomonadota</taxon>
        <taxon>Betaproteobacteria</taxon>
        <taxon>Burkholderiales</taxon>
        <taxon>Comamonadaceae</taxon>
        <taxon>Variovorax</taxon>
    </lineage>
</organism>
<protein>
    <submittedName>
        <fullName evidence="3">DUF502 domain-containing protein</fullName>
    </submittedName>
    <submittedName>
        <fullName evidence="2">Putative membrane protein</fullName>
    </submittedName>
</protein>
<feature type="transmembrane region" description="Helical" evidence="1">
    <location>
        <begin position="7"/>
        <end position="29"/>
    </location>
</feature>
<dbReference type="OrthoDB" id="9780267at2"/>
<gene>
    <name evidence="3" type="ORF">EJP67_26430</name>
    <name evidence="2" type="ORF">GGD71_006643</name>
</gene>
<dbReference type="Proteomes" id="UP000524450">
    <property type="component" value="Unassembled WGS sequence"/>
</dbReference>
<keyword evidence="1" id="KW-0472">Membrane</keyword>
<dbReference type="InterPro" id="IPR007462">
    <property type="entry name" value="COV1-like"/>
</dbReference>
<reference evidence="2 5" key="2">
    <citation type="submission" date="2020-08" db="EMBL/GenBank/DDBJ databases">
        <title>Genomic Encyclopedia of Type Strains, Phase IV (KMG-V): Genome sequencing to study the core and pangenomes of soil and plant-associated prokaryotes.</title>
        <authorList>
            <person name="Whitman W."/>
        </authorList>
    </citation>
    <scope>NUCLEOTIDE SEQUENCE [LARGE SCALE GENOMIC DNA]</scope>
    <source>
        <strain evidence="2 5">34/80</strain>
    </source>
</reference>
<dbReference type="Proteomes" id="UP000281118">
    <property type="component" value="Unassembled WGS sequence"/>
</dbReference>
<sequence>MLALRKWLLSGLLVIVPLVITLGVLNWIIGTLDQTLWLLPEQWQTWLSDHKVRGLGVLLTLAILLVVGATASNFVGKRLLGWGDAVVRRIPVVRSIYSSVKQVSDTLFSENGNAFRTAVLVQWPREGVWTIAFVTGAPGNEVAAHLGEGEFLSVYVPTTPNPTGGYFVMLKRSDCIELKMSVDEALKYIVSMGVVVPGGPATVAVKSSNS</sequence>
<dbReference type="RefSeq" id="WP_126024709.1">
    <property type="nucleotide sequence ID" value="NZ_JACIFZ010000015.1"/>
</dbReference>
<evidence type="ECO:0000313" key="4">
    <source>
        <dbReference type="Proteomes" id="UP000281118"/>
    </source>
</evidence>